<dbReference type="SUPFAM" id="SSF52540">
    <property type="entry name" value="P-loop containing nucleoside triphosphate hydrolases"/>
    <property type="match status" value="1"/>
</dbReference>
<accession>G5GNL5</accession>
<comment type="caution">
    <text evidence="7">The sequence shown here is derived from an EMBL/GenBank/DDBJ whole genome shotgun (WGS) entry which is preliminary data.</text>
</comment>
<dbReference type="eggNOG" id="COG1067">
    <property type="taxonomic scope" value="Bacteria"/>
</dbReference>
<dbReference type="GO" id="GO:0006355">
    <property type="term" value="P:regulation of DNA-templated transcription"/>
    <property type="evidence" value="ECO:0007669"/>
    <property type="project" value="InterPro"/>
</dbReference>
<feature type="active site" evidence="3">
    <location>
        <position position="580"/>
    </location>
</feature>
<dbReference type="GO" id="GO:0006508">
    <property type="term" value="P:proteolysis"/>
    <property type="evidence" value="ECO:0007669"/>
    <property type="project" value="UniProtKB-KW"/>
</dbReference>
<keyword evidence="2 3" id="KW-0720">Serine protease</keyword>
<evidence type="ECO:0000256" key="1">
    <source>
        <dbReference type="ARBA" id="ARBA00022670"/>
    </source>
</evidence>
<evidence type="ECO:0000313" key="8">
    <source>
        <dbReference type="Proteomes" id="UP000004129"/>
    </source>
</evidence>
<dbReference type="EMBL" id="ACZM01000007">
    <property type="protein sequence ID" value="EHG21552.1"/>
    <property type="molecule type" value="Genomic_DNA"/>
</dbReference>
<evidence type="ECO:0000256" key="3">
    <source>
        <dbReference type="PROSITE-ProRule" id="PRU01122"/>
    </source>
</evidence>
<evidence type="ECO:0000259" key="5">
    <source>
        <dbReference type="PROSITE" id="PS50045"/>
    </source>
</evidence>
<feature type="domain" description="Lon proteolytic" evidence="6">
    <location>
        <begin position="496"/>
        <end position="670"/>
    </location>
</feature>
<proteinExistence type="inferred from homology"/>
<protein>
    <recommendedName>
        <fullName evidence="3">endopeptidase La</fullName>
        <ecNumber evidence="3">3.4.21.53</ecNumber>
    </recommendedName>
</protein>
<sequence length="690" mass="75952">MSFFKDLFVGDGKTEKPPELSTEARVDAEIATIFRMLADTMGTEHLVIQAGKMNAMTLMRSENRRERVLALMRILEEDPLLSPPPSEAEIPEILNRMTEQLAVILARRDLEDRIERKVTEKLEKDHEEYVDDIRRQVISEESPGTESPHDKKKREDLEALENVHLTQSVMELLRPQSFDEIVGQERAVRSLMAKLSSPYPQHLLLYGPPGVGKTTAARLVLEAAKKRAVSPFAEGAPFVETDGTTLRWDPRDMTNPLLGSVHDPIYQGAQKSLADSGVPEPKPGLVTDAHGGILFIDEIGEMDEMLQNKLLKVLEDKRAYFESAYYDPDDKRVPPYIRKLFEEGAPADFVLIGATTRDAEHINPALRSRCAEIYFEPLTPAHILTIVENAARRLNVQLAEGAARLISEYTIEGRKAINILADAYSLALNRLGDAEIEQIVSRETMNEGEDAATGNEQDAVSRETATVPLLVTKDDIYEVAQVSRLYQFGRRKASDTPAVGRVFGLGVAGFLGSIIEIEAVAFPAAEKGKGTVRFNETAGSMAKDSVFNAASVMRQLTGRDIHDYDIHVNVIGGGNIDGPSAGTAILAAIVSAVTGAAIRQDVAVTGEISLQGEIKPVGGVFEKAYGARQAGISTLIIPWENKKDIPEEHLGLTIHRLKKAEEAFAILFADDKWKEKGESHDGRTHSTAEH</sequence>
<dbReference type="PANTHER" id="PTHR10046">
    <property type="entry name" value="ATP DEPENDENT LON PROTEASE FAMILY MEMBER"/>
    <property type="match status" value="1"/>
</dbReference>
<dbReference type="Gene3D" id="3.30.230.10">
    <property type="match status" value="1"/>
</dbReference>
<dbReference type="GO" id="GO:0016887">
    <property type="term" value="F:ATP hydrolysis activity"/>
    <property type="evidence" value="ECO:0007669"/>
    <property type="project" value="InterPro"/>
</dbReference>
<organism evidence="7 8">
    <name type="scientific">Selenomonas infelix ATCC 43532</name>
    <dbReference type="NCBI Taxonomy" id="679201"/>
    <lineage>
        <taxon>Bacteria</taxon>
        <taxon>Bacillati</taxon>
        <taxon>Bacillota</taxon>
        <taxon>Negativicutes</taxon>
        <taxon>Selenomonadales</taxon>
        <taxon>Selenomonadaceae</taxon>
        <taxon>Selenomonas</taxon>
    </lineage>
</organism>
<dbReference type="PRINTS" id="PR00830">
    <property type="entry name" value="ENDOLAPTASE"/>
</dbReference>
<reference evidence="7 8" key="1">
    <citation type="submission" date="2011-08" db="EMBL/GenBank/DDBJ databases">
        <title>The Genome Sequence of Selenomonas infelix ATCC 43532.</title>
        <authorList>
            <consortium name="The Broad Institute Genome Sequencing Platform"/>
            <person name="Earl A."/>
            <person name="Ward D."/>
            <person name="Feldgarden M."/>
            <person name="Gevers D."/>
            <person name="Izard J."/>
            <person name="Blanton J.M."/>
            <person name="Baranova O.V."/>
            <person name="Dewhirst F.E."/>
            <person name="Young S.K."/>
            <person name="Zeng Q."/>
            <person name="Gargeya S."/>
            <person name="Fitzgerald M."/>
            <person name="Haas B."/>
            <person name="Abouelleil A."/>
            <person name="Alvarado L."/>
            <person name="Arachchi H.M."/>
            <person name="Berlin A."/>
            <person name="Brown A."/>
            <person name="Chapman S.B."/>
            <person name="Chen Z."/>
            <person name="Dunbar C."/>
            <person name="Freedman E."/>
            <person name="Gearin G."/>
            <person name="Gellesch M."/>
            <person name="Goldberg J."/>
            <person name="Griggs A."/>
            <person name="Gujja S."/>
            <person name="Heiman D."/>
            <person name="Howarth C."/>
            <person name="Larson L."/>
            <person name="Lui A."/>
            <person name="MacDonald P.J.P."/>
            <person name="Montmayeur A."/>
            <person name="Murphy C."/>
            <person name="Neiman D."/>
            <person name="Pearson M."/>
            <person name="Priest M."/>
            <person name="Roberts A."/>
            <person name="Saif S."/>
            <person name="Shea T."/>
            <person name="Shenoy N."/>
            <person name="Sisk P."/>
            <person name="Stolte C."/>
            <person name="Sykes S."/>
            <person name="Wortman J."/>
            <person name="Nusbaum C."/>
            <person name="Birren B."/>
        </authorList>
    </citation>
    <scope>NUCLEOTIDE SEQUENCE [LARGE SCALE GENOMIC DNA]</scope>
    <source>
        <strain evidence="7 8">ATCC 43532</strain>
    </source>
</reference>
<evidence type="ECO:0000259" key="6">
    <source>
        <dbReference type="PROSITE" id="PS51786"/>
    </source>
</evidence>
<dbReference type="Proteomes" id="UP000004129">
    <property type="component" value="Unassembled WGS sequence"/>
</dbReference>
<dbReference type="InterPro" id="IPR020568">
    <property type="entry name" value="Ribosomal_Su5_D2-typ_SF"/>
</dbReference>
<keyword evidence="1 3" id="KW-0645">Protease</keyword>
<gene>
    <name evidence="7" type="ORF">HMPREF9334_00969</name>
</gene>
<dbReference type="Gene3D" id="3.40.50.300">
    <property type="entry name" value="P-loop containing nucleotide triphosphate hydrolases"/>
    <property type="match status" value="2"/>
</dbReference>
<dbReference type="AlphaFoldDB" id="G5GNL5"/>
<name>G5GNL5_9FIRM</name>
<dbReference type="InterPro" id="IPR003959">
    <property type="entry name" value="ATPase_AAA_core"/>
</dbReference>
<dbReference type="MEROPS" id="S16.005"/>
<dbReference type="SUPFAM" id="SSF54211">
    <property type="entry name" value="Ribosomal protein S5 domain 2-like"/>
    <property type="match status" value="1"/>
</dbReference>
<evidence type="ECO:0000313" key="7">
    <source>
        <dbReference type="EMBL" id="EHG21552.1"/>
    </source>
</evidence>
<dbReference type="GO" id="GO:0005524">
    <property type="term" value="F:ATP binding"/>
    <property type="evidence" value="ECO:0007669"/>
    <property type="project" value="InterPro"/>
</dbReference>
<dbReference type="PROSITE" id="PS50045">
    <property type="entry name" value="SIGMA54_INTERACT_4"/>
    <property type="match status" value="1"/>
</dbReference>
<evidence type="ECO:0000256" key="4">
    <source>
        <dbReference type="SAM" id="MobiDB-lite"/>
    </source>
</evidence>
<feature type="region of interest" description="Disordered" evidence="4">
    <location>
        <begin position="133"/>
        <end position="155"/>
    </location>
</feature>
<dbReference type="GO" id="GO:0030163">
    <property type="term" value="P:protein catabolic process"/>
    <property type="evidence" value="ECO:0007669"/>
    <property type="project" value="InterPro"/>
</dbReference>
<dbReference type="InterPro" id="IPR003593">
    <property type="entry name" value="AAA+_ATPase"/>
</dbReference>
<dbReference type="GO" id="GO:0004176">
    <property type="term" value="F:ATP-dependent peptidase activity"/>
    <property type="evidence" value="ECO:0007669"/>
    <property type="project" value="UniProtKB-UniRule"/>
</dbReference>
<dbReference type="CDD" id="cd00009">
    <property type="entry name" value="AAA"/>
    <property type="match status" value="1"/>
</dbReference>
<dbReference type="Pfam" id="PF00004">
    <property type="entry name" value="AAA"/>
    <property type="match status" value="1"/>
</dbReference>
<dbReference type="Pfam" id="PF05362">
    <property type="entry name" value="Lon_C"/>
    <property type="match status" value="1"/>
</dbReference>
<dbReference type="PROSITE" id="PS51786">
    <property type="entry name" value="LON_PROTEOLYTIC"/>
    <property type="match status" value="1"/>
</dbReference>
<dbReference type="GO" id="GO:0004252">
    <property type="term" value="F:serine-type endopeptidase activity"/>
    <property type="evidence" value="ECO:0007669"/>
    <property type="project" value="UniProtKB-UniRule"/>
</dbReference>
<comment type="similarity">
    <text evidence="3">Belongs to the peptidase S16 family.</text>
</comment>
<feature type="active site" evidence="3">
    <location>
        <position position="623"/>
    </location>
</feature>
<dbReference type="OrthoDB" id="2318150at2"/>
<dbReference type="InterPro" id="IPR008269">
    <property type="entry name" value="Lon_proteolytic"/>
</dbReference>
<keyword evidence="3" id="KW-0378">Hydrolase</keyword>
<dbReference type="SMART" id="SM00382">
    <property type="entry name" value="AAA"/>
    <property type="match status" value="1"/>
</dbReference>
<feature type="domain" description="Sigma-54 factor interaction" evidence="5">
    <location>
        <begin position="186"/>
        <end position="360"/>
    </location>
</feature>
<dbReference type="STRING" id="679201.HMPREF9334_00969"/>
<evidence type="ECO:0000256" key="2">
    <source>
        <dbReference type="ARBA" id="ARBA00022825"/>
    </source>
</evidence>
<dbReference type="PATRIC" id="fig|679201.3.peg.980"/>
<keyword evidence="8" id="KW-1185">Reference proteome</keyword>
<dbReference type="RefSeq" id="WP_006692419.1">
    <property type="nucleotide sequence ID" value="NZ_JH376798.1"/>
</dbReference>
<dbReference type="PROSITE" id="PS00676">
    <property type="entry name" value="SIGMA54_INTERACT_2"/>
    <property type="match status" value="1"/>
</dbReference>
<comment type="catalytic activity">
    <reaction evidence="3">
        <text>Hydrolysis of proteins in presence of ATP.</text>
        <dbReference type="EC" id="3.4.21.53"/>
    </reaction>
</comment>
<dbReference type="HOGENOM" id="CLU_020014_0_0_9"/>
<dbReference type="InterPro" id="IPR014721">
    <property type="entry name" value="Ribsml_uS5_D2-typ_fold_subgr"/>
</dbReference>
<dbReference type="EC" id="3.4.21.53" evidence="3"/>
<dbReference type="InterPro" id="IPR027065">
    <property type="entry name" value="Lon_Prtase"/>
</dbReference>
<dbReference type="InterPro" id="IPR002078">
    <property type="entry name" value="Sigma_54_int"/>
</dbReference>
<dbReference type="InterPro" id="IPR025943">
    <property type="entry name" value="Sigma_54_int_dom_ATP-bd_2"/>
</dbReference>
<dbReference type="InterPro" id="IPR027417">
    <property type="entry name" value="P-loop_NTPase"/>
</dbReference>